<dbReference type="SMART" id="SM00382">
    <property type="entry name" value="AAA"/>
    <property type="match status" value="1"/>
</dbReference>
<accession>A0A380MK06</accession>
<keyword evidence="6" id="KW-1185">Reference proteome</keyword>
<dbReference type="InterPro" id="IPR003439">
    <property type="entry name" value="ABC_transporter-like_ATP-bd"/>
</dbReference>
<gene>
    <name evidence="5" type="ORF">NCTC10717_00374</name>
</gene>
<reference evidence="5 6" key="1">
    <citation type="submission" date="2018-06" db="EMBL/GenBank/DDBJ databases">
        <authorList>
            <consortium name="Pathogen Informatics"/>
            <person name="Doyle S."/>
        </authorList>
    </citation>
    <scope>NUCLEOTIDE SEQUENCE [LARGE SCALE GENOMIC DNA]</scope>
    <source>
        <strain evidence="5 6">NCTC10717</strain>
    </source>
</reference>
<dbReference type="EMBL" id="UHIA01000003">
    <property type="protein sequence ID" value="SUO92066.1"/>
    <property type="molecule type" value="Genomic_DNA"/>
</dbReference>
<dbReference type="AlphaFoldDB" id="A0A380MK06"/>
<evidence type="ECO:0000259" key="4">
    <source>
        <dbReference type="PROSITE" id="PS50893"/>
    </source>
</evidence>
<dbReference type="InterPro" id="IPR003593">
    <property type="entry name" value="AAA+_ATPase"/>
</dbReference>
<evidence type="ECO:0000256" key="2">
    <source>
        <dbReference type="ARBA" id="ARBA00022741"/>
    </source>
</evidence>
<dbReference type="PANTHER" id="PTHR43023:SF6">
    <property type="entry name" value="INTERMEMBRANE PHOSPHOLIPID TRANSPORT SYSTEM ATP-BINDING PROTEIN MLAF"/>
    <property type="match status" value="1"/>
</dbReference>
<dbReference type="Proteomes" id="UP000254575">
    <property type="component" value="Unassembled WGS sequence"/>
</dbReference>
<dbReference type="PROSITE" id="PS00211">
    <property type="entry name" value="ABC_TRANSPORTER_1"/>
    <property type="match status" value="1"/>
</dbReference>
<dbReference type="SUPFAM" id="SSF52540">
    <property type="entry name" value="P-loop containing nucleoside triphosphate hydrolases"/>
    <property type="match status" value="1"/>
</dbReference>
<keyword evidence="3 5" id="KW-0067">ATP-binding</keyword>
<dbReference type="PROSITE" id="PS50893">
    <property type="entry name" value="ABC_TRANSPORTER_2"/>
    <property type="match status" value="1"/>
</dbReference>
<protein>
    <submittedName>
        <fullName evidence="5">Uncharacterized ABC transporter ATP-binding protein HI_1087</fullName>
    </submittedName>
</protein>
<dbReference type="GO" id="GO:0005524">
    <property type="term" value="F:ATP binding"/>
    <property type="evidence" value="ECO:0007669"/>
    <property type="project" value="UniProtKB-KW"/>
</dbReference>
<evidence type="ECO:0000313" key="5">
    <source>
        <dbReference type="EMBL" id="SUO92066.1"/>
    </source>
</evidence>
<dbReference type="Gene3D" id="3.40.50.300">
    <property type="entry name" value="P-loop containing nucleotide triphosphate hydrolases"/>
    <property type="match status" value="1"/>
</dbReference>
<dbReference type="Pfam" id="PF00005">
    <property type="entry name" value="ABC_tran"/>
    <property type="match status" value="1"/>
</dbReference>
<keyword evidence="2" id="KW-0547">Nucleotide-binding</keyword>
<dbReference type="RefSeq" id="WP_115217678.1">
    <property type="nucleotide sequence ID" value="NZ_UHIA01000003.1"/>
</dbReference>
<keyword evidence="1" id="KW-0813">Transport</keyword>
<dbReference type="OrthoDB" id="9802264at2"/>
<evidence type="ECO:0000256" key="1">
    <source>
        <dbReference type="ARBA" id="ARBA00022448"/>
    </source>
</evidence>
<feature type="domain" description="ABC transporter" evidence="4">
    <location>
        <begin position="6"/>
        <end position="242"/>
    </location>
</feature>
<dbReference type="GO" id="GO:0016887">
    <property type="term" value="F:ATP hydrolysis activity"/>
    <property type="evidence" value="ECO:0007669"/>
    <property type="project" value="InterPro"/>
</dbReference>
<dbReference type="InterPro" id="IPR027417">
    <property type="entry name" value="P-loop_NTPase"/>
</dbReference>
<evidence type="ECO:0000313" key="6">
    <source>
        <dbReference type="Proteomes" id="UP000254575"/>
    </source>
</evidence>
<dbReference type="InterPro" id="IPR017871">
    <property type="entry name" value="ABC_transporter-like_CS"/>
</dbReference>
<organism evidence="5 6">
    <name type="scientific">Suttonella indologenes</name>
    <dbReference type="NCBI Taxonomy" id="13276"/>
    <lineage>
        <taxon>Bacteria</taxon>
        <taxon>Pseudomonadati</taxon>
        <taxon>Pseudomonadota</taxon>
        <taxon>Gammaproteobacteria</taxon>
        <taxon>Cardiobacteriales</taxon>
        <taxon>Cardiobacteriaceae</taxon>
        <taxon>Suttonella</taxon>
    </lineage>
</organism>
<proteinExistence type="predicted"/>
<dbReference type="PANTHER" id="PTHR43023">
    <property type="entry name" value="PROTEIN TRIGALACTOSYLDIACYLGLYCEROL 3, CHLOROPLASTIC"/>
    <property type="match status" value="1"/>
</dbReference>
<evidence type="ECO:0000256" key="3">
    <source>
        <dbReference type="ARBA" id="ARBA00022840"/>
    </source>
</evidence>
<sequence>MTEAAIELKNVCFYRGKHAIFEQLNLSIPTGEMIAVMGPSGTGKTTLMRLITGQLQPHRGEVIVFGQHLADLSRRQLMQLRRRMSMMFQSNALFSDLTLGENIAFPLREVLNLPPELIAIMVEMKLQTVGLGGAAGLMPAQLSGGMARRAALARAMAMDPQLMIYDEPFTGQDPITLGVLSRLLRDFHQALGMTSLIVSHDVAEVSRIVDKILLLSGGNILAFDTPDALYSSKDPLIAQFMHGKADGPIPFHYPAAEDYRSRLLGKESER</sequence>
<name>A0A380MK06_9GAMM</name>